<dbReference type="MEROPS" id="C26.953"/>
<proteinExistence type="predicted"/>
<dbReference type="KEGG" id="tet:TTHERM_00129410"/>
<dbReference type="SUPFAM" id="SSF81324">
    <property type="entry name" value="Voltage-gated potassium channels"/>
    <property type="match status" value="1"/>
</dbReference>
<feature type="transmembrane region" description="Helical" evidence="2">
    <location>
        <begin position="503"/>
        <end position="520"/>
    </location>
</feature>
<dbReference type="EMBL" id="GG662699">
    <property type="protein sequence ID" value="EAR96165.2"/>
    <property type="molecule type" value="Genomic_DNA"/>
</dbReference>
<feature type="transmembrane region" description="Helical" evidence="2">
    <location>
        <begin position="396"/>
        <end position="414"/>
    </location>
</feature>
<keyword evidence="2" id="KW-0812">Transmembrane</keyword>
<feature type="domain" description="Cyclic nucleotide-binding" evidence="3">
    <location>
        <begin position="609"/>
        <end position="715"/>
    </location>
</feature>
<dbReference type="RefSeq" id="XP_001016410.2">
    <property type="nucleotide sequence ID" value="XM_001016410.2"/>
</dbReference>
<evidence type="ECO:0000313" key="5">
    <source>
        <dbReference type="Proteomes" id="UP000009168"/>
    </source>
</evidence>
<keyword evidence="5" id="KW-1185">Reference proteome</keyword>
<feature type="transmembrane region" description="Helical" evidence="2">
    <location>
        <begin position="471"/>
        <end position="491"/>
    </location>
</feature>
<organism evidence="4 5">
    <name type="scientific">Tetrahymena thermophila (strain SB210)</name>
    <dbReference type="NCBI Taxonomy" id="312017"/>
    <lineage>
        <taxon>Eukaryota</taxon>
        <taxon>Sar</taxon>
        <taxon>Alveolata</taxon>
        <taxon>Ciliophora</taxon>
        <taxon>Intramacronucleata</taxon>
        <taxon>Oligohymenophorea</taxon>
        <taxon>Hymenostomatida</taxon>
        <taxon>Tetrahymenina</taxon>
        <taxon>Tetrahymenidae</taxon>
        <taxon>Tetrahymena</taxon>
    </lineage>
</organism>
<dbReference type="PANTHER" id="PTHR45689:SF5">
    <property type="entry name" value="I[[H]] CHANNEL, ISOFORM E"/>
    <property type="match status" value="1"/>
</dbReference>
<dbReference type="GO" id="GO:0035725">
    <property type="term" value="P:sodium ion transmembrane transport"/>
    <property type="evidence" value="ECO:0007669"/>
    <property type="project" value="TreeGrafter"/>
</dbReference>
<dbReference type="eggNOG" id="KOG0500">
    <property type="taxonomic scope" value="Eukaryota"/>
</dbReference>
<dbReference type="Proteomes" id="UP000009168">
    <property type="component" value="Unassembled WGS sequence"/>
</dbReference>
<dbReference type="GO" id="GO:0003254">
    <property type="term" value="P:regulation of membrane depolarization"/>
    <property type="evidence" value="ECO:0007669"/>
    <property type="project" value="TreeGrafter"/>
</dbReference>
<feature type="transmembrane region" description="Helical" evidence="2">
    <location>
        <begin position="426"/>
        <end position="451"/>
    </location>
</feature>
<dbReference type="GeneID" id="7825658"/>
<dbReference type="GO" id="GO:0098855">
    <property type="term" value="C:HCN channel complex"/>
    <property type="evidence" value="ECO:0007669"/>
    <property type="project" value="TreeGrafter"/>
</dbReference>
<dbReference type="OrthoDB" id="421226at2759"/>
<evidence type="ECO:0000313" key="4">
    <source>
        <dbReference type="EMBL" id="EAR96165.2"/>
    </source>
</evidence>
<dbReference type="Pfam" id="PF07885">
    <property type="entry name" value="Ion_trans_2"/>
    <property type="match status" value="1"/>
</dbReference>
<dbReference type="InterPro" id="IPR000595">
    <property type="entry name" value="cNMP-bd_dom"/>
</dbReference>
<evidence type="ECO:0000256" key="1">
    <source>
        <dbReference type="SAM" id="MobiDB-lite"/>
    </source>
</evidence>
<evidence type="ECO:0000256" key="2">
    <source>
        <dbReference type="SAM" id="Phobius"/>
    </source>
</evidence>
<dbReference type="InterPro" id="IPR014710">
    <property type="entry name" value="RmlC-like_jellyroll"/>
</dbReference>
<sequence>MSINQQKKYEQSQSVFLKSQNDFVETSLCVQSLNENKEKNDKILAPYLKLEFKQGLGQMEGENTHSLQAPSSLNSPNNNDIRNNTFMPYFDKSEVFDFQEREVNHHQQDQLEQQNYETQIQQTNQTLNVTEAFNLSSSKVGKEILHSNSIVENHKAFNLDKQITKKGLDNLSINTKVQYFSSQTSKYLKKTPNNRLNSQTQKQQLSPDCYQIGANNNLWGYVSPQQMKKSILQTKHKSLIWRKNWIRICFLVSKMRSFARQSAIFFRPNLLRKFQVNLIDDKSSNQQNSINKFQFANYYFGRQITYKKLKGFITFKTYIKFMKIAVKYCGCYFNCLLKIKKLLEKIMAKVFKHIPLFHNLSTLYIIWESFIFLCSSVLFIYLPFEYGFSLHRPQFLKNYIQIFTPAVFSVDIFIKANTKSSESGLISLLYLILQLLYFAHLFSCLWNAIGIEQSSYNQGWLLYYDKLNAPIYSRYLLSFYYSMVTMTTIGYGDITATSDLERFVMIFMTFISCGIFGYSINSFGNILLDFKKKRDVYLQELAKINQYFNQYNVDLVLQGRARKYIQYLYIDEKKNSACSIKSLSSLSEYMQNEIKRDVYVKRLQQVKVFNDILSEEVKQELVLKMKEHIYSPDQIIVDSKEVKEPQLYFVHSGLIQQFIQYDCNSQQKKIESFRENQYFGLLNFIIGNGHSDMNYKSVGISYVLQVSQSDFISVIKKDNVAFEKYSFLVDQIKFNKQYGIINQCCTSCFQRNHILKNCPFLFYEGKKEQIIRNYFKQINEQIKHYKRKQQKNPFNARVSHAYVKAQALLLVEQISDIQEEFSFTFSLQDNNNDQYAQADQYFDTSYHKNELEEELLEEQELKNINTGKLSDQEANQNKEKENAEAYKCSILDEELLMQEQKTFSDEQQQFSVFQHKKTKKTSFLENSEAHGSQVNMSSRQLSSHSDVDQPKSLTLTTNQASVQKQIVIFAQIQFIKQ</sequence>
<feature type="compositionally biased region" description="Polar residues" evidence="1">
    <location>
        <begin position="925"/>
        <end position="944"/>
    </location>
</feature>
<keyword evidence="2" id="KW-0472">Membrane</keyword>
<dbReference type="PROSITE" id="PS50042">
    <property type="entry name" value="CNMP_BINDING_3"/>
    <property type="match status" value="1"/>
</dbReference>
<keyword evidence="4" id="KW-0315">Glutamine amidotransferase</keyword>
<dbReference type="Gene3D" id="1.10.287.70">
    <property type="match status" value="1"/>
</dbReference>
<reference evidence="5" key="1">
    <citation type="journal article" date="2006" name="PLoS Biol.">
        <title>Macronuclear genome sequence of the ciliate Tetrahymena thermophila, a model eukaryote.</title>
        <authorList>
            <person name="Eisen J.A."/>
            <person name="Coyne R.S."/>
            <person name="Wu M."/>
            <person name="Wu D."/>
            <person name="Thiagarajan M."/>
            <person name="Wortman J.R."/>
            <person name="Badger J.H."/>
            <person name="Ren Q."/>
            <person name="Amedeo P."/>
            <person name="Jones K.M."/>
            <person name="Tallon L.J."/>
            <person name="Delcher A.L."/>
            <person name="Salzberg S.L."/>
            <person name="Silva J.C."/>
            <person name="Haas B.J."/>
            <person name="Majoros W.H."/>
            <person name="Farzad M."/>
            <person name="Carlton J.M."/>
            <person name="Smith R.K. Jr."/>
            <person name="Garg J."/>
            <person name="Pearlman R.E."/>
            <person name="Karrer K.M."/>
            <person name="Sun L."/>
            <person name="Manning G."/>
            <person name="Elde N.C."/>
            <person name="Turkewitz A.P."/>
            <person name="Asai D.J."/>
            <person name="Wilkes D.E."/>
            <person name="Wang Y."/>
            <person name="Cai H."/>
            <person name="Collins K."/>
            <person name="Stewart B.A."/>
            <person name="Lee S.R."/>
            <person name="Wilamowska K."/>
            <person name="Weinberg Z."/>
            <person name="Ruzzo W.L."/>
            <person name="Wloga D."/>
            <person name="Gaertig J."/>
            <person name="Frankel J."/>
            <person name="Tsao C.-C."/>
            <person name="Gorovsky M.A."/>
            <person name="Keeling P.J."/>
            <person name="Waller R.F."/>
            <person name="Patron N.J."/>
            <person name="Cherry J.M."/>
            <person name="Stover N.A."/>
            <person name="Krieger C.J."/>
            <person name="del Toro C."/>
            <person name="Ryder H.F."/>
            <person name="Williamson S.C."/>
            <person name="Barbeau R.A."/>
            <person name="Hamilton E.P."/>
            <person name="Orias E."/>
        </authorList>
    </citation>
    <scope>NUCLEOTIDE SEQUENCE [LARGE SCALE GENOMIC DNA]</scope>
    <source>
        <strain evidence="5">SB210</strain>
    </source>
</reference>
<keyword evidence="2" id="KW-1133">Transmembrane helix</keyword>
<evidence type="ECO:0000259" key="3">
    <source>
        <dbReference type="PROSITE" id="PS50042"/>
    </source>
</evidence>
<dbReference type="eggNOG" id="KOG1559">
    <property type="taxonomic scope" value="Eukaryota"/>
</dbReference>
<dbReference type="InterPro" id="IPR051413">
    <property type="entry name" value="K/Na_HCN_channel"/>
</dbReference>
<dbReference type="GO" id="GO:0005249">
    <property type="term" value="F:voltage-gated potassium channel activity"/>
    <property type="evidence" value="ECO:0007669"/>
    <property type="project" value="TreeGrafter"/>
</dbReference>
<dbReference type="SUPFAM" id="SSF51206">
    <property type="entry name" value="cAMP-binding domain-like"/>
    <property type="match status" value="1"/>
</dbReference>
<dbReference type="PANTHER" id="PTHR45689">
    <property type="entry name" value="I[[H]] CHANNEL, ISOFORM E"/>
    <property type="match status" value="1"/>
</dbReference>
<dbReference type="Gene3D" id="2.60.120.10">
    <property type="entry name" value="Jelly Rolls"/>
    <property type="match status" value="1"/>
</dbReference>
<dbReference type="AlphaFoldDB" id="I7LUW3"/>
<protein>
    <submittedName>
        <fullName evidence="4">Glutamine amidotransferase class-I family protein</fullName>
    </submittedName>
</protein>
<dbReference type="InterPro" id="IPR018490">
    <property type="entry name" value="cNMP-bd_dom_sf"/>
</dbReference>
<gene>
    <name evidence="4" type="ORF">TTHERM_00129410</name>
</gene>
<feature type="region of interest" description="Disordered" evidence="1">
    <location>
        <begin position="925"/>
        <end position="950"/>
    </location>
</feature>
<dbReference type="InterPro" id="IPR013099">
    <property type="entry name" value="K_chnl_dom"/>
</dbReference>
<dbReference type="InParanoid" id="I7LUW3"/>
<name>I7LUW3_TETTS</name>
<accession>I7LUW3</accession>
<feature type="transmembrane region" description="Helical" evidence="2">
    <location>
        <begin position="362"/>
        <end position="384"/>
    </location>
</feature>